<dbReference type="Proteomes" id="UP000828941">
    <property type="component" value="Chromosome 14"/>
</dbReference>
<gene>
    <name evidence="1" type="ORF">L6164_036313</name>
</gene>
<keyword evidence="2" id="KW-1185">Reference proteome</keyword>
<organism evidence="1 2">
    <name type="scientific">Bauhinia variegata</name>
    <name type="common">Purple orchid tree</name>
    <name type="synonym">Phanera variegata</name>
    <dbReference type="NCBI Taxonomy" id="167791"/>
    <lineage>
        <taxon>Eukaryota</taxon>
        <taxon>Viridiplantae</taxon>
        <taxon>Streptophyta</taxon>
        <taxon>Embryophyta</taxon>
        <taxon>Tracheophyta</taxon>
        <taxon>Spermatophyta</taxon>
        <taxon>Magnoliopsida</taxon>
        <taxon>eudicotyledons</taxon>
        <taxon>Gunneridae</taxon>
        <taxon>Pentapetalae</taxon>
        <taxon>rosids</taxon>
        <taxon>fabids</taxon>
        <taxon>Fabales</taxon>
        <taxon>Fabaceae</taxon>
        <taxon>Cercidoideae</taxon>
        <taxon>Cercideae</taxon>
        <taxon>Bauhiniinae</taxon>
        <taxon>Bauhinia</taxon>
    </lineage>
</organism>
<name>A0ACB9KGN6_BAUVA</name>
<reference evidence="1 2" key="1">
    <citation type="journal article" date="2022" name="DNA Res.">
        <title>Chromosomal-level genome assembly of the orchid tree Bauhinia variegata (Leguminosae; Cercidoideae) supports the allotetraploid origin hypothesis of Bauhinia.</title>
        <authorList>
            <person name="Zhong Y."/>
            <person name="Chen Y."/>
            <person name="Zheng D."/>
            <person name="Pang J."/>
            <person name="Liu Y."/>
            <person name="Luo S."/>
            <person name="Meng S."/>
            <person name="Qian L."/>
            <person name="Wei D."/>
            <person name="Dai S."/>
            <person name="Zhou R."/>
        </authorList>
    </citation>
    <scope>NUCLEOTIDE SEQUENCE [LARGE SCALE GENOMIC DNA]</scope>
    <source>
        <strain evidence="1">BV-YZ2020</strain>
    </source>
</reference>
<proteinExistence type="predicted"/>
<accession>A0ACB9KGN6</accession>
<sequence>MGSSSRQSAKQHELDCQHIHHYISGNAACNNQRLLQIMLQKKFHEFKFIRQTYFALYSQDLHHVLSIAQRNKPFAKAAYLRMSEPQERDAEIMRNSIFGGSLNLNTLIEIICTRSSSDLQCIKQTYRSRYNSDLEQDVHVTVKGGYREILMAVLNSTRYYGCKVDTSRAMCDAKTLYEAVESGKTIDQKTILSLLSQRNSGQLRAILGCFKHLYGHEFSKSIKQSKCGQFGRELRIVIRCMQSPEKFFAKLLRMKSGDARELIIRIVVTRSEIDIKLVSKAFAAKTGISLENFIRREFNSTKDKKNETVVSFLVSMIKG</sequence>
<protein>
    <submittedName>
        <fullName evidence="1">Uncharacterized protein</fullName>
    </submittedName>
</protein>
<dbReference type="EMBL" id="CM039439">
    <property type="protein sequence ID" value="KAI4296347.1"/>
    <property type="molecule type" value="Genomic_DNA"/>
</dbReference>
<evidence type="ECO:0000313" key="2">
    <source>
        <dbReference type="Proteomes" id="UP000828941"/>
    </source>
</evidence>
<evidence type="ECO:0000313" key="1">
    <source>
        <dbReference type="EMBL" id="KAI4296347.1"/>
    </source>
</evidence>
<comment type="caution">
    <text evidence="1">The sequence shown here is derived from an EMBL/GenBank/DDBJ whole genome shotgun (WGS) entry which is preliminary data.</text>
</comment>